<gene>
    <name evidence="6" type="ORF">NPX13_g5261</name>
</gene>
<evidence type="ECO:0000256" key="2">
    <source>
        <dbReference type="ARBA" id="ARBA00022737"/>
    </source>
</evidence>
<name>A0A9W8NEX9_9PEZI</name>
<proteinExistence type="inferred from homology"/>
<keyword evidence="7" id="KW-1185">Reference proteome</keyword>
<dbReference type="InterPro" id="IPR015943">
    <property type="entry name" value="WD40/YVTN_repeat-like_dom_sf"/>
</dbReference>
<comment type="similarity">
    <text evidence="1">Belongs to the putative lipase ROG1 family.</text>
</comment>
<sequence length="1618" mass="181388">MDAFSDSGSRTLTETTLTSSKSFLGRYLSRKDVSISKTNEQESSKGPLGLTTLFEPDGQAVADIIFVHGLNGGSRSTWTKGSQNSYWPQDWLSRDEAFQDVRVHTFGYSSGLNRESILNISDFATNLLACVYHCPVMASQTSSRIIFVGHSMGGLVIKRACILAHQIPEYDELAGRIHAMFFLATPHQGAGIAQLLNRFLALAGPRPFVDDLIPQSDMLQTINEEFPRYSDALQLFSFFESQPMYYGIGKGLIVERHCAVMSYANERRTYLDANHRDVARFSTPKDPSYILVRNALATTIEAQRKSFNTKGGDLDRTELEALSKFLGVAGAPEDELIANESRKLSGSCQWLVQKESFEQWRDSLTSKLFWLQGRPGAGKTMLASHVIDYLRESGLDCCYFYFKHGDENRGNISALLRSMAWQMAALHRSAFTTISKLTNSFTTPPVDKADHVSTWRHVFASALLKSKLQRPQYWVIDALDECENDSEVMFFLRKAQELWPLCILITSRTGVEACLNPTDQSIEVVSESILEDNREDIALFLKANLQYLPDTTIITQQDISYRILHNSRGCFLWVRLVLDQLRLAHTPSEIDQVLDNDHSDMNTLYARILDEMSRAKFGKAVAKAILTWVTCAFRPLSVGELRLAIEANAHLVDDVERSISTCGNLVFIDEGKKVQLVHLTVREFLTQKATESEFMVDQSAAHKQLALACIQTLCGGQGNSKRGFKARLLANDVNSNADSSLYDYAASYLFQHLTQLDSPDDEILHDLAKFLGSRNVLSWIEHLAKQADLPRVYQAGKTCMCLITRRKAQVSALGIQEDVLLIERWGIDLVMLVNKFGKKLSQVPSSIHSSIPPFCPSESAFRKQFVAPYNGLTLSGCVPEKWDDDHLCTIYYPRTARPSSMVSSLQRTAVTLINRTVVIYDNESFLQTNTLVHSEYIIRTAFSEDERLLATVGGKTIKVWSLDSSDEMMSLHVPTHVSLIAFIDDDSTLLIASGHSIIYWDVVKNVVRGETIDWTDDVLAKDADWLRGRLPTMVAFSAEQNLLAMTFKGRDIILWALDGEQIYDILEKDIGSYRYRATKVQDIISVPAKIVAFGSTLEYNLLVAAYLDGDVVVFDTDTGERRGSLDQVNAQAIACSPDGRLAIAVPEGNIDLFDLKTLNLIFRLRFDGDRIPTKTLNFTPHTAGWDQRLLSIRGGRLGVWDSSVLQRRGHENEVGDTVSQSAIEEGAASDANDGAVITAITCMRDSPQVICGRIDGTVHIYDISSEPRSQQLFTQQENCGVKLLQFDDDSRILTCAGFWGRVTCRKLTPEAQGNWVSDGIIFEKTGLSYPSQTIFSSKHDLLLVSTDSKVMLWDLTDPIANDYIACIEVERRRGTSWFSPPSHEDLLIYVNNGVATLYEWKTLTPIRSVRLAPYEGLPMRGEPIISFQRSRYFATARAPKSGEFMLGSWHQLWDCEDFQYKAELPRNTTREDKSGEGTRGGDNQISPVLDFKELDIKVDTVIGIYNERAVFLDRDNWVCSINIVPSESTSSTTIATDRPSLEGRKIIRHFFIPDNWMSSEHKLLMEVRPSGDLVIAKQRDLAVVRCGLEITRKSIGSVSSQRVSSSARSVSQRPVEKR</sequence>
<dbReference type="InterPro" id="IPR036322">
    <property type="entry name" value="WD40_repeat_dom_sf"/>
</dbReference>
<dbReference type="SUPFAM" id="SSF52540">
    <property type="entry name" value="P-loop containing nucleoside triphosphate hydrolases"/>
    <property type="match status" value="1"/>
</dbReference>
<evidence type="ECO:0000313" key="7">
    <source>
        <dbReference type="Proteomes" id="UP001148614"/>
    </source>
</evidence>
<evidence type="ECO:0000313" key="6">
    <source>
        <dbReference type="EMBL" id="KAJ3571781.1"/>
    </source>
</evidence>
<protein>
    <recommendedName>
        <fullName evidence="8">GPI inositol-deacylase</fullName>
    </recommendedName>
</protein>
<dbReference type="Gene3D" id="3.40.50.300">
    <property type="entry name" value="P-loop containing nucleotide triphosphate hydrolases"/>
    <property type="match status" value="1"/>
</dbReference>
<dbReference type="InterPro" id="IPR007751">
    <property type="entry name" value="DUF676_lipase-like"/>
</dbReference>
<dbReference type="InterPro" id="IPR029058">
    <property type="entry name" value="AB_hydrolase_fold"/>
</dbReference>
<dbReference type="EMBL" id="JANPWZ010000815">
    <property type="protein sequence ID" value="KAJ3571781.1"/>
    <property type="molecule type" value="Genomic_DNA"/>
</dbReference>
<organism evidence="6 7">
    <name type="scientific">Xylaria arbuscula</name>
    <dbReference type="NCBI Taxonomy" id="114810"/>
    <lineage>
        <taxon>Eukaryota</taxon>
        <taxon>Fungi</taxon>
        <taxon>Dikarya</taxon>
        <taxon>Ascomycota</taxon>
        <taxon>Pezizomycotina</taxon>
        <taxon>Sordariomycetes</taxon>
        <taxon>Xylariomycetidae</taxon>
        <taxon>Xylariales</taxon>
        <taxon>Xylariaceae</taxon>
        <taxon>Xylaria</taxon>
    </lineage>
</organism>
<comment type="caution">
    <text evidence="6">The sequence shown here is derived from an EMBL/GenBank/DDBJ whole genome shotgun (WGS) entry which is preliminary data.</text>
</comment>
<dbReference type="Gene3D" id="3.40.50.1820">
    <property type="entry name" value="alpha/beta hydrolase"/>
    <property type="match status" value="1"/>
</dbReference>
<dbReference type="InterPro" id="IPR054471">
    <property type="entry name" value="GPIID_WHD"/>
</dbReference>
<dbReference type="Gene3D" id="2.130.10.10">
    <property type="entry name" value="YVTN repeat-like/Quinoprotein amine dehydrogenase"/>
    <property type="match status" value="3"/>
</dbReference>
<dbReference type="SUPFAM" id="SSF50978">
    <property type="entry name" value="WD40 repeat-like"/>
    <property type="match status" value="2"/>
</dbReference>
<evidence type="ECO:0000259" key="4">
    <source>
        <dbReference type="Pfam" id="PF22939"/>
    </source>
</evidence>
<dbReference type="VEuPathDB" id="FungiDB:F4678DRAFT_480197"/>
<evidence type="ECO:0000259" key="3">
    <source>
        <dbReference type="Pfam" id="PF05057"/>
    </source>
</evidence>
<accession>A0A9W8NEX9</accession>
<dbReference type="Pfam" id="PF24883">
    <property type="entry name" value="NPHP3_N"/>
    <property type="match status" value="1"/>
</dbReference>
<dbReference type="InterPro" id="IPR001680">
    <property type="entry name" value="WD40_rpt"/>
</dbReference>
<dbReference type="Pfam" id="PF00400">
    <property type="entry name" value="WD40"/>
    <property type="match status" value="1"/>
</dbReference>
<feature type="domain" description="DUF676" evidence="3">
    <location>
        <begin position="64"/>
        <end position="190"/>
    </location>
</feature>
<dbReference type="InterPro" id="IPR027417">
    <property type="entry name" value="P-loop_NTPase"/>
</dbReference>
<keyword evidence="2" id="KW-0677">Repeat</keyword>
<dbReference type="Pfam" id="PF05057">
    <property type="entry name" value="DUF676"/>
    <property type="match status" value="1"/>
</dbReference>
<dbReference type="SUPFAM" id="SSF53474">
    <property type="entry name" value="alpha/beta-Hydrolases"/>
    <property type="match status" value="1"/>
</dbReference>
<dbReference type="SMART" id="SM00320">
    <property type="entry name" value="WD40"/>
    <property type="match status" value="4"/>
</dbReference>
<dbReference type="InterPro" id="IPR056884">
    <property type="entry name" value="NPHP3-like_N"/>
</dbReference>
<evidence type="ECO:0008006" key="8">
    <source>
        <dbReference type="Google" id="ProtNLM"/>
    </source>
</evidence>
<evidence type="ECO:0000256" key="1">
    <source>
        <dbReference type="ARBA" id="ARBA00007920"/>
    </source>
</evidence>
<dbReference type="PANTHER" id="PTHR10039:SF16">
    <property type="entry name" value="GPI INOSITOL-DEACYLASE"/>
    <property type="match status" value="1"/>
</dbReference>
<dbReference type="Pfam" id="PF22939">
    <property type="entry name" value="WHD_GPIID"/>
    <property type="match status" value="1"/>
</dbReference>
<reference evidence="6" key="1">
    <citation type="submission" date="2022-07" db="EMBL/GenBank/DDBJ databases">
        <title>Genome Sequence of Xylaria arbuscula.</title>
        <authorList>
            <person name="Buettner E."/>
        </authorList>
    </citation>
    <scope>NUCLEOTIDE SEQUENCE</scope>
    <source>
        <strain evidence="6">VT107</strain>
    </source>
</reference>
<evidence type="ECO:0000259" key="5">
    <source>
        <dbReference type="Pfam" id="PF24883"/>
    </source>
</evidence>
<dbReference type="PANTHER" id="PTHR10039">
    <property type="entry name" value="AMELOGENIN"/>
    <property type="match status" value="1"/>
</dbReference>
<dbReference type="Proteomes" id="UP001148614">
    <property type="component" value="Unassembled WGS sequence"/>
</dbReference>
<feature type="domain" description="GPI inositol-deacylase winged helix" evidence="4">
    <location>
        <begin position="609"/>
        <end position="696"/>
    </location>
</feature>
<feature type="domain" description="Nephrocystin 3-like N-terminal" evidence="5">
    <location>
        <begin position="346"/>
        <end position="508"/>
    </location>
</feature>